<feature type="chain" id="PRO_5017276321" evidence="2">
    <location>
        <begin position="23"/>
        <end position="177"/>
    </location>
</feature>
<feature type="signal peptide" evidence="2">
    <location>
        <begin position="1"/>
        <end position="22"/>
    </location>
</feature>
<name>A0A3A1PH67_9SPHN</name>
<dbReference type="AlphaFoldDB" id="A0A3A1PH67"/>
<sequence length="177" mass="19417">MDRLILLLIAAGLFAATAFAQAPVMFDNADDTRAALAQALAERRAAEARSAQFEQQASEAEDAAERYAAEAAATAARIQQAEAGIAAAHARIAMIDRERLDLREEIGHQQRPVVRLTAALQKFSRRPVALAVLRPGSVKDVVYLRALMHDAVPQVRERTQGLRDRIARGRELRGEQL</sequence>
<evidence type="ECO:0000313" key="4">
    <source>
        <dbReference type="Proteomes" id="UP000265366"/>
    </source>
</evidence>
<dbReference type="EMBL" id="QXFM01000010">
    <property type="protein sequence ID" value="RIV92275.1"/>
    <property type="molecule type" value="Genomic_DNA"/>
</dbReference>
<protein>
    <submittedName>
        <fullName evidence="3">Metalloendopeptidase</fullName>
    </submittedName>
</protein>
<dbReference type="SUPFAM" id="SSF57997">
    <property type="entry name" value="Tropomyosin"/>
    <property type="match status" value="1"/>
</dbReference>
<reference evidence="3 4" key="1">
    <citation type="submission" date="2018-08" db="EMBL/GenBank/DDBJ databases">
        <title>Erythrobacter zhengii sp.nov., a bacterium isolated from deep-sea sediment.</title>
        <authorList>
            <person name="Fang C."/>
            <person name="Wu Y.-H."/>
            <person name="Sun C."/>
            <person name="Wang H."/>
            <person name="Cheng H."/>
            <person name="Meng F.-X."/>
            <person name="Wang C.-S."/>
            <person name="Xu X.-W."/>
        </authorList>
    </citation>
    <scope>NUCLEOTIDE SEQUENCE [LARGE SCALE GENOMIC DNA]</scope>
    <source>
        <strain evidence="3 4">CCTCC AB 2015396</strain>
    </source>
</reference>
<evidence type="ECO:0000256" key="2">
    <source>
        <dbReference type="SAM" id="SignalP"/>
    </source>
</evidence>
<comment type="caution">
    <text evidence="3">The sequence shown here is derived from an EMBL/GenBank/DDBJ whole genome shotgun (WGS) entry which is preliminary data.</text>
</comment>
<evidence type="ECO:0000256" key="1">
    <source>
        <dbReference type="SAM" id="Coils"/>
    </source>
</evidence>
<accession>A0A3A1PH67</accession>
<dbReference type="Proteomes" id="UP000265366">
    <property type="component" value="Unassembled WGS sequence"/>
</dbReference>
<organism evidence="3 4">
    <name type="scientific">Aurantiacibacter xanthus</name>
    <dbReference type="NCBI Taxonomy" id="1784712"/>
    <lineage>
        <taxon>Bacteria</taxon>
        <taxon>Pseudomonadati</taxon>
        <taxon>Pseudomonadota</taxon>
        <taxon>Alphaproteobacteria</taxon>
        <taxon>Sphingomonadales</taxon>
        <taxon>Erythrobacteraceae</taxon>
        <taxon>Aurantiacibacter</taxon>
    </lineage>
</organism>
<keyword evidence="4" id="KW-1185">Reference proteome</keyword>
<keyword evidence="1" id="KW-0175">Coiled coil</keyword>
<feature type="non-terminal residue" evidence="3">
    <location>
        <position position="177"/>
    </location>
</feature>
<feature type="coiled-coil region" evidence="1">
    <location>
        <begin position="29"/>
        <end position="70"/>
    </location>
</feature>
<keyword evidence="2" id="KW-0732">Signal</keyword>
<evidence type="ECO:0000313" key="3">
    <source>
        <dbReference type="EMBL" id="RIV92275.1"/>
    </source>
</evidence>
<gene>
    <name evidence="3" type="ORF">D2V17_01540</name>
</gene>
<proteinExistence type="predicted"/>